<proteinExistence type="predicted"/>
<name>A0A9W6YKT0_9STRA</name>
<dbReference type="EMBL" id="BSXW01012492">
    <property type="protein sequence ID" value="GMF65657.1"/>
    <property type="molecule type" value="Genomic_DNA"/>
</dbReference>
<organism evidence="1 2">
    <name type="scientific">Phytophthora lilii</name>
    <dbReference type="NCBI Taxonomy" id="2077276"/>
    <lineage>
        <taxon>Eukaryota</taxon>
        <taxon>Sar</taxon>
        <taxon>Stramenopiles</taxon>
        <taxon>Oomycota</taxon>
        <taxon>Peronosporomycetes</taxon>
        <taxon>Peronosporales</taxon>
        <taxon>Peronosporaceae</taxon>
        <taxon>Phytophthora</taxon>
    </lineage>
</organism>
<comment type="caution">
    <text evidence="1">The sequence shown here is derived from an EMBL/GenBank/DDBJ whole genome shotgun (WGS) entry which is preliminary data.</text>
</comment>
<evidence type="ECO:0000313" key="2">
    <source>
        <dbReference type="Proteomes" id="UP001165083"/>
    </source>
</evidence>
<evidence type="ECO:0000313" key="1">
    <source>
        <dbReference type="EMBL" id="GMF65657.1"/>
    </source>
</evidence>
<protein>
    <submittedName>
        <fullName evidence="1">Unnamed protein product</fullName>
    </submittedName>
</protein>
<dbReference type="Proteomes" id="UP001165083">
    <property type="component" value="Unassembled WGS sequence"/>
</dbReference>
<keyword evidence="2" id="KW-1185">Reference proteome</keyword>
<gene>
    <name evidence="1" type="ORF">Plil01_001828400</name>
</gene>
<reference evidence="1" key="1">
    <citation type="submission" date="2023-04" db="EMBL/GenBank/DDBJ databases">
        <title>Phytophthora lilii NBRC 32176.</title>
        <authorList>
            <person name="Ichikawa N."/>
            <person name="Sato H."/>
            <person name="Tonouchi N."/>
        </authorList>
    </citation>
    <scope>NUCLEOTIDE SEQUENCE</scope>
    <source>
        <strain evidence="1">NBRC 32176</strain>
    </source>
</reference>
<sequence length="135" mass="15310">MLQDEASKFYEAGKHFSQSPDAPNRSLKERHKQYCRLMASEGLMPLRIRNGLRTNFSMSSAEMPPLSTVQSFVNNFARTRLAKRDRIHDINAMVKARADPVSQSDDNAPITFTWPEDSLVLLETALTQAPQFLLV</sequence>
<dbReference type="OrthoDB" id="124985at2759"/>
<dbReference type="AlphaFoldDB" id="A0A9W6YKT0"/>
<accession>A0A9W6YKT0</accession>